<reference evidence="1" key="2">
    <citation type="submission" date="2012-06" db="EMBL/GenBank/DDBJ databases">
        <authorList>
            <person name="Yu Y."/>
            <person name="Currie J."/>
            <person name="Lomeli R."/>
            <person name="Angelova A."/>
            <person name="Collura K."/>
            <person name="Wissotski M."/>
            <person name="Campos D."/>
            <person name="Kudrna D."/>
            <person name="Golser W."/>
            <person name="Ashely E."/>
            <person name="Descour A."/>
            <person name="Fernandes J."/>
            <person name="Soderlund C."/>
            <person name="Walbot V."/>
        </authorList>
    </citation>
    <scope>NUCLEOTIDE SEQUENCE</scope>
    <source>
        <strain evidence="1">B73</strain>
    </source>
</reference>
<name>C0P894_MAIZE</name>
<reference evidence="1" key="1">
    <citation type="journal article" date="2009" name="PLoS Genet.">
        <title>Sequencing, mapping, and analysis of 27,455 maize full-length cDNAs.</title>
        <authorList>
            <person name="Soderlund C."/>
            <person name="Descour A."/>
            <person name="Kudrna D."/>
            <person name="Bomhoff M."/>
            <person name="Boyd L."/>
            <person name="Currie J."/>
            <person name="Angelova A."/>
            <person name="Collura K."/>
            <person name="Wissotski M."/>
            <person name="Ashley E."/>
            <person name="Morrow D."/>
            <person name="Fernandes J."/>
            <person name="Walbot V."/>
            <person name="Yu Y."/>
        </authorList>
    </citation>
    <scope>NUCLEOTIDE SEQUENCE</scope>
    <source>
        <strain evidence="1">B73</strain>
    </source>
</reference>
<dbReference type="EMBL" id="BT064513">
    <property type="protein sequence ID" value="ACN29210.1"/>
    <property type="molecule type" value="mRNA"/>
</dbReference>
<dbReference type="EMBL" id="BT084303">
    <property type="protein sequence ID" value="ACR34656.1"/>
    <property type="molecule type" value="mRNA"/>
</dbReference>
<sequence>MRKGFTYPIFINMTTEDQYKTLAWLQKFTLMNYGARATISGVSVERMGICVYLSPTCYTMCYRITPLGRCYNYRE</sequence>
<evidence type="ECO:0000313" key="1">
    <source>
        <dbReference type="EMBL" id="ACN29210.1"/>
    </source>
</evidence>
<accession>C0P894</accession>
<organism evidence="1">
    <name type="scientific">Zea mays</name>
    <name type="common">Maize</name>
    <dbReference type="NCBI Taxonomy" id="4577"/>
    <lineage>
        <taxon>Eukaryota</taxon>
        <taxon>Viridiplantae</taxon>
        <taxon>Streptophyta</taxon>
        <taxon>Embryophyta</taxon>
        <taxon>Tracheophyta</taxon>
        <taxon>Spermatophyta</taxon>
        <taxon>Magnoliopsida</taxon>
        <taxon>Liliopsida</taxon>
        <taxon>Poales</taxon>
        <taxon>Poaceae</taxon>
        <taxon>PACMAD clade</taxon>
        <taxon>Panicoideae</taxon>
        <taxon>Andropogonodae</taxon>
        <taxon>Andropogoneae</taxon>
        <taxon>Tripsacinae</taxon>
        <taxon>Zea</taxon>
    </lineage>
</organism>
<dbReference type="AlphaFoldDB" id="C0P894"/>
<proteinExistence type="evidence at transcript level"/>
<protein>
    <submittedName>
        <fullName evidence="1">Uncharacterized protein</fullName>
    </submittedName>
</protein>